<dbReference type="Proteomes" id="UP000886355">
    <property type="component" value="Unassembled WGS sequence"/>
</dbReference>
<accession>A0A7C0WSS1</accession>
<keyword evidence="5" id="KW-0805">Transcription regulation</keyword>
<keyword evidence="4" id="KW-0902">Two-component regulatory system</keyword>
<dbReference type="Pfam" id="PF00072">
    <property type="entry name" value="Response_reg"/>
    <property type="match status" value="1"/>
</dbReference>
<dbReference type="PROSITE" id="PS50110">
    <property type="entry name" value="RESPONSE_REGULATORY"/>
    <property type="match status" value="1"/>
</dbReference>
<dbReference type="FunFam" id="3.40.50.300:FF:000006">
    <property type="entry name" value="DNA-binding transcriptional regulator NtrC"/>
    <property type="match status" value="1"/>
</dbReference>
<feature type="modified residue" description="4-aspartylphosphate" evidence="7">
    <location>
        <position position="48"/>
    </location>
</feature>
<protein>
    <submittedName>
        <fullName evidence="10">Sigma-54-dependent Fis family transcriptional regulator</fullName>
    </submittedName>
</protein>
<evidence type="ECO:0000256" key="6">
    <source>
        <dbReference type="ARBA" id="ARBA00023163"/>
    </source>
</evidence>
<evidence type="ECO:0000256" key="7">
    <source>
        <dbReference type="PROSITE-ProRule" id="PRU00169"/>
    </source>
</evidence>
<dbReference type="GO" id="GO:0000160">
    <property type="term" value="P:phosphorelay signal transduction system"/>
    <property type="evidence" value="ECO:0007669"/>
    <property type="project" value="UniProtKB-KW"/>
</dbReference>
<name>A0A7C0WSS1_9BACT</name>
<feature type="non-terminal residue" evidence="10">
    <location>
        <position position="320"/>
    </location>
</feature>
<feature type="domain" description="Response regulatory" evidence="9">
    <location>
        <begin position="1"/>
        <end position="113"/>
    </location>
</feature>
<dbReference type="Pfam" id="PF00158">
    <property type="entry name" value="Sigma54_activat"/>
    <property type="match status" value="1"/>
</dbReference>
<dbReference type="SMART" id="SM00448">
    <property type="entry name" value="REC"/>
    <property type="match status" value="1"/>
</dbReference>
<dbReference type="PANTHER" id="PTHR32071">
    <property type="entry name" value="TRANSCRIPTIONAL REGULATORY PROTEIN"/>
    <property type="match status" value="1"/>
</dbReference>
<dbReference type="Gene3D" id="3.40.50.300">
    <property type="entry name" value="P-loop containing nucleotide triphosphate hydrolases"/>
    <property type="match status" value="1"/>
</dbReference>
<evidence type="ECO:0000256" key="5">
    <source>
        <dbReference type="ARBA" id="ARBA00023015"/>
    </source>
</evidence>
<evidence type="ECO:0000256" key="2">
    <source>
        <dbReference type="ARBA" id="ARBA00022741"/>
    </source>
</evidence>
<dbReference type="InterPro" id="IPR027417">
    <property type="entry name" value="P-loop_NTPase"/>
</dbReference>
<dbReference type="PROSITE" id="PS00675">
    <property type="entry name" value="SIGMA54_INTERACT_1"/>
    <property type="match status" value="1"/>
</dbReference>
<dbReference type="Gene3D" id="3.40.50.2300">
    <property type="match status" value="1"/>
</dbReference>
<evidence type="ECO:0000259" key="8">
    <source>
        <dbReference type="PROSITE" id="PS50045"/>
    </source>
</evidence>
<dbReference type="SMART" id="SM00382">
    <property type="entry name" value="AAA"/>
    <property type="match status" value="1"/>
</dbReference>
<gene>
    <name evidence="10" type="ORF">ENG14_02485</name>
</gene>
<dbReference type="InterPro" id="IPR002078">
    <property type="entry name" value="Sigma_54_int"/>
</dbReference>
<sequence>MVVDDDPGMLEVLELMLTSRGYRVVAEADGRRAIERVKSEKFDLAVMDIRMRPVDGLAVLKEVKRFSPDTVVIMISAYANAETAVEAMKAGAYDYLPKPFKVEEFMEIIEEALERRRLESSDQEREKHGEGILHFGLLVGESPAMQQVYRLIEKVAQIDSTVLIRGESGTGKELVARAIHRLSARASSPMVVVNCCGVPESLIESELFGYKKGAFTGATRDRCGLVEAANHGTLFLDEVGELSPQLQAKLLRLLQEKTIRPVGGTVDVPVDVRIIAATNRDLEKMVLEGTFREDLYYRLNVIPIHLPPLRERREDIPLLA</sequence>
<keyword evidence="3" id="KW-0067">ATP-binding</keyword>
<dbReference type="FunFam" id="3.40.50.2300:FF:000018">
    <property type="entry name" value="DNA-binding transcriptional regulator NtrC"/>
    <property type="match status" value="1"/>
</dbReference>
<reference evidence="10" key="1">
    <citation type="journal article" date="2020" name="mSystems">
        <title>Genome- and Community-Level Interaction Insights into Carbon Utilization and Element Cycling Functions of Hydrothermarchaeota in Hydrothermal Sediment.</title>
        <authorList>
            <person name="Zhou Z."/>
            <person name="Liu Y."/>
            <person name="Xu W."/>
            <person name="Pan J."/>
            <person name="Luo Z.H."/>
            <person name="Li M."/>
        </authorList>
    </citation>
    <scope>NUCLEOTIDE SEQUENCE [LARGE SCALE GENOMIC DNA]</scope>
    <source>
        <strain evidence="10">HyVt-19</strain>
    </source>
</reference>
<dbReference type="InterPro" id="IPR011006">
    <property type="entry name" value="CheY-like_superfamily"/>
</dbReference>
<dbReference type="SUPFAM" id="SSF52540">
    <property type="entry name" value="P-loop containing nucleoside triphosphate hydrolases"/>
    <property type="match status" value="1"/>
</dbReference>
<evidence type="ECO:0000256" key="1">
    <source>
        <dbReference type="ARBA" id="ARBA00022553"/>
    </source>
</evidence>
<dbReference type="PROSITE" id="PS50045">
    <property type="entry name" value="SIGMA54_INTERACT_4"/>
    <property type="match status" value="1"/>
</dbReference>
<dbReference type="InterPro" id="IPR025662">
    <property type="entry name" value="Sigma_54_int_dom_ATP-bd_1"/>
</dbReference>
<comment type="caution">
    <text evidence="10">The sequence shown here is derived from an EMBL/GenBank/DDBJ whole genome shotgun (WGS) entry which is preliminary data.</text>
</comment>
<dbReference type="SUPFAM" id="SSF52172">
    <property type="entry name" value="CheY-like"/>
    <property type="match status" value="1"/>
</dbReference>
<dbReference type="AlphaFoldDB" id="A0A7C0WSS1"/>
<keyword evidence="6" id="KW-0804">Transcription</keyword>
<proteinExistence type="predicted"/>
<dbReference type="GO" id="GO:0006355">
    <property type="term" value="P:regulation of DNA-templated transcription"/>
    <property type="evidence" value="ECO:0007669"/>
    <property type="project" value="InterPro"/>
</dbReference>
<evidence type="ECO:0000256" key="4">
    <source>
        <dbReference type="ARBA" id="ARBA00023012"/>
    </source>
</evidence>
<evidence type="ECO:0000313" key="10">
    <source>
        <dbReference type="EMBL" id="HDL89753.1"/>
    </source>
</evidence>
<evidence type="ECO:0000259" key="9">
    <source>
        <dbReference type="PROSITE" id="PS50110"/>
    </source>
</evidence>
<dbReference type="GO" id="GO:0005524">
    <property type="term" value="F:ATP binding"/>
    <property type="evidence" value="ECO:0007669"/>
    <property type="project" value="UniProtKB-KW"/>
</dbReference>
<dbReference type="CDD" id="cd00009">
    <property type="entry name" value="AAA"/>
    <property type="match status" value="1"/>
</dbReference>
<keyword evidence="1 7" id="KW-0597">Phosphoprotein</keyword>
<dbReference type="EMBL" id="DQZW01000116">
    <property type="protein sequence ID" value="HDL89753.1"/>
    <property type="molecule type" value="Genomic_DNA"/>
</dbReference>
<dbReference type="InterPro" id="IPR003593">
    <property type="entry name" value="AAA+_ATPase"/>
</dbReference>
<organism evidence="10">
    <name type="scientific">Thermodesulforhabdus norvegica</name>
    <dbReference type="NCBI Taxonomy" id="39841"/>
    <lineage>
        <taxon>Bacteria</taxon>
        <taxon>Pseudomonadati</taxon>
        <taxon>Thermodesulfobacteriota</taxon>
        <taxon>Syntrophobacteria</taxon>
        <taxon>Syntrophobacterales</taxon>
        <taxon>Thermodesulforhabdaceae</taxon>
        <taxon>Thermodesulforhabdus</taxon>
    </lineage>
</organism>
<dbReference type="InterPro" id="IPR001789">
    <property type="entry name" value="Sig_transdc_resp-reg_receiver"/>
</dbReference>
<keyword evidence="2" id="KW-0547">Nucleotide-binding</keyword>
<feature type="domain" description="Sigma-54 factor interaction" evidence="8">
    <location>
        <begin position="138"/>
        <end position="320"/>
    </location>
</feature>
<evidence type="ECO:0000256" key="3">
    <source>
        <dbReference type="ARBA" id="ARBA00022840"/>
    </source>
</evidence>